<evidence type="ECO:0000313" key="2">
    <source>
        <dbReference type="EMBL" id="PWN40105.1"/>
    </source>
</evidence>
<dbReference type="GeneID" id="37036527"/>
<evidence type="ECO:0000256" key="1">
    <source>
        <dbReference type="SAM" id="MobiDB-lite"/>
    </source>
</evidence>
<dbReference type="AlphaFoldDB" id="A0A316VX94"/>
<name>A0A316VX94_9BASI</name>
<protein>
    <submittedName>
        <fullName evidence="2">Uncharacterized protein</fullName>
    </submittedName>
</protein>
<evidence type="ECO:0000313" key="3">
    <source>
        <dbReference type="Proteomes" id="UP000245783"/>
    </source>
</evidence>
<accession>A0A316VX94</accession>
<dbReference type="Proteomes" id="UP000245783">
    <property type="component" value="Unassembled WGS sequence"/>
</dbReference>
<feature type="region of interest" description="Disordered" evidence="1">
    <location>
        <begin position="360"/>
        <end position="442"/>
    </location>
</feature>
<dbReference type="EMBL" id="KZ819430">
    <property type="protein sequence ID" value="PWN40105.1"/>
    <property type="molecule type" value="Genomic_DNA"/>
</dbReference>
<dbReference type="InParanoid" id="A0A316VX94"/>
<dbReference type="RefSeq" id="XP_025367265.1">
    <property type="nucleotide sequence ID" value="XM_025514657.1"/>
</dbReference>
<feature type="compositionally biased region" description="Low complexity" evidence="1">
    <location>
        <begin position="393"/>
        <end position="402"/>
    </location>
</feature>
<sequence length="442" mass="50129">MPLSSSSLPASSPFLSLLLLPRQQPHSAIWSPWSSPPSATPRVPRQQRDSFHLRKPVIMDDFREGDAMQQDLEFEAQTQEAIKGTQTVYEFEEYVNKWEENDQEAVDPAKAKLALKRKVPIPPNTHQFLFGEGYKLMASGNQEVPSRLKMTVRAQLHQQGMKDAKVELHQRGNLIRGVDVWYDADRKAQPESVHLSYAQEPITYEDSGIDFTSGLEIFMMENVNTASVRHKATFTAFIQDQLNNARLNLCGLWMEKQSFRGFINTSAQYTGVVIGAAFPRPRKPEESELPAPLLPGFLRLPFDGNGVYVKYIKRPFWCPVCTWRAKEPHAVQPSCRKTQACRNAQAGIRRFNRRFARDKLNFMEGPPPPRGSSVGPQLNDTIDNRPIRRRRPPSSGRASRAPIMPPSTIEDEDQEDARSGVVVRRTPYPVAPPARQASHIHR</sequence>
<organism evidence="2 3">
    <name type="scientific">Ceraceosorus guamensis</name>
    <dbReference type="NCBI Taxonomy" id="1522189"/>
    <lineage>
        <taxon>Eukaryota</taxon>
        <taxon>Fungi</taxon>
        <taxon>Dikarya</taxon>
        <taxon>Basidiomycota</taxon>
        <taxon>Ustilaginomycotina</taxon>
        <taxon>Exobasidiomycetes</taxon>
        <taxon>Ceraceosorales</taxon>
        <taxon>Ceraceosoraceae</taxon>
        <taxon>Ceraceosorus</taxon>
    </lineage>
</organism>
<gene>
    <name evidence="2" type="ORF">IE81DRAFT_325908</name>
</gene>
<proteinExistence type="predicted"/>
<reference evidence="2 3" key="1">
    <citation type="journal article" date="2018" name="Mol. Biol. Evol.">
        <title>Broad Genomic Sampling Reveals a Smut Pathogenic Ancestry of the Fungal Clade Ustilaginomycotina.</title>
        <authorList>
            <person name="Kijpornyongpan T."/>
            <person name="Mondo S.J."/>
            <person name="Barry K."/>
            <person name="Sandor L."/>
            <person name="Lee J."/>
            <person name="Lipzen A."/>
            <person name="Pangilinan J."/>
            <person name="LaButti K."/>
            <person name="Hainaut M."/>
            <person name="Henrissat B."/>
            <person name="Grigoriev I.V."/>
            <person name="Spatafora J.W."/>
            <person name="Aime M.C."/>
        </authorList>
    </citation>
    <scope>NUCLEOTIDE SEQUENCE [LARGE SCALE GENOMIC DNA]</scope>
    <source>
        <strain evidence="2 3">MCA 4658</strain>
    </source>
</reference>
<keyword evidence="3" id="KW-1185">Reference proteome</keyword>